<protein>
    <recommendedName>
        <fullName evidence="4">DUF5723 domain-containing protein</fullName>
    </recommendedName>
</protein>
<organism evidence="2 3">
    <name type="scientific">Haliovirga abyssi</name>
    <dbReference type="NCBI Taxonomy" id="2996794"/>
    <lineage>
        <taxon>Bacteria</taxon>
        <taxon>Fusobacteriati</taxon>
        <taxon>Fusobacteriota</taxon>
        <taxon>Fusobacteriia</taxon>
        <taxon>Fusobacteriales</taxon>
        <taxon>Haliovirgaceae</taxon>
        <taxon>Haliovirga</taxon>
    </lineage>
</organism>
<name>A0AAU9DWW9_9FUSO</name>
<gene>
    <name evidence="2" type="ORF">HLVA_03590</name>
</gene>
<evidence type="ECO:0000313" key="3">
    <source>
        <dbReference type="Proteomes" id="UP001321582"/>
    </source>
</evidence>
<keyword evidence="3" id="KW-1185">Reference proteome</keyword>
<dbReference type="Proteomes" id="UP001321582">
    <property type="component" value="Chromosome"/>
</dbReference>
<dbReference type="Gene3D" id="2.40.160.60">
    <property type="entry name" value="Outer membrane protein transport protein (OMPP1/FadL/TodX)"/>
    <property type="match status" value="1"/>
</dbReference>
<proteinExistence type="predicted"/>
<dbReference type="EMBL" id="AP027059">
    <property type="protein sequence ID" value="BDU49790.1"/>
    <property type="molecule type" value="Genomic_DNA"/>
</dbReference>
<keyword evidence="1" id="KW-0732">Signal</keyword>
<reference evidence="2 3" key="1">
    <citation type="submission" date="2022-11" db="EMBL/GenBank/DDBJ databases">
        <title>Haliovirga abyssi gen. nov., sp. nov., a mesophilic fermentative bacterium isolated from the Iheya North hydrothermal field and the proposal of Haliovirgaceae fam. nov.</title>
        <authorList>
            <person name="Miyazaki U."/>
            <person name="Tame A."/>
            <person name="Miyazaki J."/>
            <person name="Takai K."/>
            <person name="Sawayama S."/>
            <person name="Kitajima M."/>
            <person name="Okamoto A."/>
            <person name="Nakagawa S."/>
        </authorList>
    </citation>
    <scope>NUCLEOTIDE SEQUENCE [LARGE SCALE GENOMIC DNA]</scope>
    <source>
        <strain evidence="2 3">IC12</strain>
    </source>
</reference>
<accession>A0AAU9DWW9</accession>
<dbReference type="AlphaFoldDB" id="A0AAU9DWW9"/>
<feature type="chain" id="PRO_5043885616" description="DUF5723 domain-containing protein" evidence="1">
    <location>
        <begin position="19"/>
        <end position="427"/>
    </location>
</feature>
<dbReference type="KEGG" id="haby:HLVA_03590"/>
<dbReference type="RefSeq" id="WP_307904734.1">
    <property type="nucleotide sequence ID" value="NZ_AP027059.1"/>
</dbReference>
<evidence type="ECO:0000313" key="2">
    <source>
        <dbReference type="EMBL" id="BDU49790.1"/>
    </source>
</evidence>
<evidence type="ECO:0000256" key="1">
    <source>
        <dbReference type="SAM" id="SignalP"/>
    </source>
</evidence>
<evidence type="ECO:0008006" key="4">
    <source>
        <dbReference type="Google" id="ProtNLM"/>
    </source>
</evidence>
<feature type="signal peptide" evidence="1">
    <location>
        <begin position="1"/>
        <end position="18"/>
    </location>
</feature>
<sequence>MKKILIFFLIVTSFNIFAANSVDEISIQYYKNIRGMGMGNTYVTSASDESVLLYNPAMLNYIDRYKFSLFGLAVGMNDEGKDVIGTMIDVSNDISDGSFEDNDWNNDGKVDDSDQFKYLKDKQSEINNLSLNGYFGDFTGLINKNFGIGLFAYSNINKLAIVNPVNPTVIANMSLNVEAPIGIATKIGPFSFGASIRYLNYINFDSKLTSNKLISAQNVNDSKAMFSLLGATKNEGFGLDFGGLIGNDKFKLGFALQDAYTKVDTWRDSEEVNINGHPTNSGNYVTYYIGEHTVTPNLRAGISIKPSKWLQLSGEVENLLNKDMNNDGEDDTNIYKKLHLGSEISMFPHSINLKLRAGINQGYGTYGFYVQPLRFMERAPLFLKVVLLPLWILNDVEFEYADFTEELSPHVGVKPNHMQALSFTLRF</sequence>